<protein>
    <submittedName>
        <fullName evidence="7">Histidinol-phosphate aminotransferase</fullName>
    </submittedName>
</protein>
<dbReference type="Gene3D" id="3.40.640.10">
    <property type="entry name" value="Type I PLP-dependent aspartate aminotransferase-like (Major domain)"/>
    <property type="match status" value="1"/>
</dbReference>
<keyword evidence="8" id="KW-1185">Reference proteome</keyword>
<dbReference type="EMBL" id="AOGK01000011">
    <property type="protein sequence ID" value="MDG5976284.1"/>
    <property type="molecule type" value="Genomic_DNA"/>
</dbReference>
<evidence type="ECO:0000256" key="5">
    <source>
        <dbReference type="RuleBase" id="RU003693"/>
    </source>
</evidence>
<dbReference type="OrthoDB" id="9809616at2"/>
<dbReference type="CDD" id="cd00609">
    <property type="entry name" value="AAT_like"/>
    <property type="match status" value="1"/>
</dbReference>
<evidence type="ECO:0000256" key="1">
    <source>
        <dbReference type="ARBA" id="ARBA00001933"/>
    </source>
</evidence>
<dbReference type="GO" id="GO:0008483">
    <property type="term" value="F:transaminase activity"/>
    <property type="evidence" value="ECO:0007669"/>
    <property type="project" value="UniProtKB-KW"/>
</dbReference>
<keyword evidence="2 7" id="KW-0032">Aminotransferase</keyword>
<evidence type="ECO:0000256" key="4">
    <source>
        <dbReference type="ARBA" id="ARBA00022898"/>
    </source>
</evidence>
<evidence type="ECO:0000256" key="2">
    <source>
        <dbReference type="ARBA" id="ARBA00022576"/>
    </source>
</evidence>
<dbReference type="InterPro" id="IPR015424">
    <property type="entry name" value="PyrdxlP-dep_Trfase"/>
</dbReference>
<reference evidence="7" key="1">
    <citation type="submission" date="2013-01" db="EMBL/GenBank/DDBJ databases">
        <title>Genome draft of Hydrogenophaga taeniospiralis 2K1.</title>
        <authorList>
            <person name="Gomila M."/>
            <person name="Lalucat J."/>
        </authorList>
    </citation>
    <scope>NUCLEOTIDE SEQUENCE</scope>
    <source>
        <strain evidence="7">CCUG 15921</strain>
    </source>
</reference>
<dbReference type="InterPro" id="IPR004839">
    <property type="entry name" value="Aminotransferase_I/II_large"/>
</dbReference>
<dbReference type="SUPFAM" id="SSF53383">
    <property type="entry name" value="PLP-dependent transferases"/>
    <property type="match status" value="1"/>
</dbReference>
<dbReference type="Gene3D" id="3.90.1150.10">
    <property type="entry name" value="Aspartate Aminotransferase, domain 1"/>
    <property type="match status" value="1"/>
</dbReference>
<evidence type="ECO:0000313" key="8">
    <source>
        <dbReference type="Proteomes" id="UP001152876"/>
    </source>
</evidence>
<dbReference type="PANTHER" id="PTHR42885">
    <property type="entry name" value="HISTIDINOL-PHOSPHATE AMINOTRANSFERASE-RELATED"/>
    <property type="match status" value="1"/>
</dbReference>
<dbReference type="Proteomes" id="UP001152876">
    <property type="component" value="Unassembled WGS sequence"/>
</dbReference>
<evidence type="ECO:0000313" key="7">
    <source>
        <dbReference type="EMBL" id="MDG5976284.1"/>
    </source>
</evidence>
<dbReference type="InterPro" id="IPR001917">
    <property type="entry name" value="Aminotrans_II_pyridoxalP_BS"/>
</dbReference>
<comment type="caution">
    <text evidence="7">The sequence shown here is derived from an EMBL/GenBank/DDBJ whole genome shotgun (WGS) entry which is preliminary data.</text>
</comment>
<dbReference type="InterPro" id="IPR015422">
    <property type="entry name" value="PyrdxlP-dep_Trfase_small"/>
</dbReference>
<dbReference type="GO" id="GO:0030170">
    <property type="term" value="F:pyridoxal phosphate binding"/>
    <property type="evidence" value="ECO:0007669"/>
    <property type="project" value="InterPro"/>
</dbReference>
<evidence type="ECO:0000259" key="6">
    <source>
        <dbReference type="Pfam" id="PF00155"/>
    </source>
</evidence>
<sequence length="360" mass="39124">MNQPLPPPVRAAVLASPDYPFSPIDAPVKLDQNESFADFPAPLKALALQRMQQLPWHRYTDLHAEELTAAIARHDGWSASGTVATTGSNVLIALLVQLAALGGRVLTVKPNFALYALDASLLGAALTEVPLRADHSLDMDALIAALGTDADTNAPAQPRGVIYLPRPHAPTGSLCELDELDRLARACPGWLLVIDEAYHHFTDTDARALARQHPHVVLLRTFSKAWGLAGLRLGYALASDEVARQLRKLVPPFGVSVLQTVSALVALEHPDYLRERVAHTRSERERLFKALQRHPTWQVAPSHANFLLVRTPDAARAHAELLAQGVLVRRQDSLHGLQGCLRVTVGSVRENDAFLSAAGL</sequence>
<dbReference type="AlphaFoldDB" id="A0A9X4NUC2"/>
<dbReference type="PROSITE" id="PS00599">
    <property type="entry name" value="AA_TRANSFER_CLASS_2"/>
    <property type="match status" value="1"/>
</dbReference>
<dbReference type="PANTHER" id="PTHR42885:SF2">
    <property type="entry name" value="HISTIDINOL-PHOSPHATE AMINOTRANSFERASE"/>
    <property type="match status" value="1"/>
</dbReference>
<feature type="domain" description="Aminotransferase class I/classII large" evidence="6">
    <location>
        <begin position="39"/>
        <end position="355"/>
    </location>
</feature>
<dbReference type="InterPro" id="IPR015421">
    <property type="entry name" value="PyrdxlP-dep_Trfase_major"/>
</dbReference>
<name>A0A9X4NUC2_9BURK</name>
<organism evidence="7 8">
    <name type="scientific">Hydrogenophaga taeniospiralis CCUG 15921</name>
    <dbReference type="NCBI Taxonomy" id="1281780"/>
    <lineage>
        <taxon>Bacteria</taxon>
        <taxon>Pseudomonadati</taxon>
        <taxon>Pseudomonadota</taxon>
        <taxon>Betaproteobacteria</taxon>
        <taxon>Burkholderiales</taxon>
        <taxon>Comamonadaceae</taxon>
        <taxon>Hydrogenophaga</taxon>
    </lineage>
</organism>
<keyword evidence="4 5" id="KW-0663">Pyridoxal phosphate</keyword>
<comment type="cofactor">
    <cofactor evidence="1 5">
        <name>pyridoxal 5'-phosphate</name>
        <dbReference type="ChEBI" id="CHEBI:597326"/>
    </cofactor>
</comment>
<proteinExistence type="inferred from homology"/>
<dbReference type="Pfam" id="PF00155">
    <property type="entry name" value="Aminotran_1_2"/>
    <property type="match status" value="1"/>
</dbReference>
<gene>
    <name evidence="7" type="ORF">H010_13551</name>
</gene>
<comment type="similarity">
    <text evidence="5">Belongs to the class-II pyridoxal-phosphate-dependent aminotransferase family.</text>
</comment>
<accession>A0A9X4NUC2</accession>
<dbReference type="RefSeq" id="WP_068174047.1">
    <property type="nucleotide sequence ID" value="NZ_AOGK01000011.1"/>
</dbReference>
<keyword evidence="3" id="KW-0808">Transferase</keyword>
<evidence type="ECO:0000256" key="3">
    <source>
        <dbReference type="ARBA" id="ARBA00022679"/>
    </source>
</evidence>